<protein>
    <submittedName>
        <fullName evidence="6">4'-phosphopantetheinyl transferase superfamily protein</fullName>
    </submittedName>
</protein>
<dbReference type="GO" id="GO:0005886">
    <property type="term" value="C:plasma membrane"/>
    <property type="evidence" value="ECO:0007669"/>
    <property type="project" value="TreeGrafter"/>
</dbReference>
<dbReference type="InterPro" id="IPR003542">
    <property type="entry name" value="Enbac_synth_compD-like"/>
</dbReference>
<feature type="binding site" evidence="2">
    <location>
        <begin position="93"/>
        <end position="94"/>
    </location>
    <ligand>
        <name>CoA</name>
        <dbReference type="ChEBI" id="CHEBI:57287"/>
    </ligand>
</feature>
<comment type="cofactor">
    <cofactor evidence="3">
        <name>Mg(2+)</name>
        <dbReference type="ChEBI" id="CHEBI:18420"/>
    </cofactor>
</comment>
<dbReference type="AlphaFoldDB" id="A0A934I2V3"/>
<gene>
    <name evidence="6" type="ORF">JAV76_04110</name>
</gene>
<feature type="binding site" evidence="2">
    <location>
        <position position="156"/>
    </location>
    <ligand>
        <name>CoA</name>
        <dbReference type="ChEBI" id="CHEBI:57287"/>
    </ligand>
</feature>
<accession>A0A934I2V3</accession>
<comment type="caution">
    <text evidence="6">The sequence shown here is derived from an EMBL/GenBank/DDBJ whole genome shotgun (WGS) entry which is preliminary data.</text>
</comment>
<dbReference type="GO" id="GO:0009239">
    <property type="term" value="P:enterobactin biosynthetic process"/>
    <property type="evidence" value="ECO:0007669"/>
    <property type="project" value="InterPro"/>
</dbReference>
<feature type="binding site" evidence="3">
    <location>
        <position position="117"/>
    </location>
    <ligand>
        <name>Mg(2+)</name>
        <dbReference type="ChEBI" id="CHEBI:18420"/>
    </ligand>
</feature>
<dbReference type="PANTHER" id="PTHR38096:SF1">
    <property type="entry name" value="ENTEROBACTIN SYNTHASE COMPONENT D"/>
    <property type="match status" value="1"/>
</dbReference>
<reference evidence="6" key="1">
    <citation type="submission" date="2020-12" db="EMBL/GenBank/DDBJ databases">
        <title>Sanguibacter suaedae sp. nov., isolated from Suaeda aralocaspica.</title>
        <authorList>
            <person name="Ma Q."/>
        </authorList>
    </citation>
    <scope>NUCLEOTIDE SEQUENCE</scope>
    <source>
        <strain evidence="6">YZGR15</strain>
    </source>
</reference>
<dbReference type="Pfam" id="PF17837">
    <property type="entry name" value="4PPT_N"/>
    <property type="match status" value="1"/>
</dbReference>
<feature type="binding site" evidence="3">
    <location>
        <position position="115"/>
    </location>
    <ligand>
        <name>Mg(2+)</name>
        <dbReference type="ChEBI" id="CHEBI:18420"/>
    </ligand>
</feature>
<evidence type="ECO:0000256" key="2">
    <source>
        <dbReference type="PIRSR" id="PIRSR603542-1"/>
    </source>
</evidence>
<dbReference type="PROSITE" id="PS51257">
    <property type="entry name" value="PROKAR_LIPOPROTEIN"/>
    <property type="match status" value="1"/>
</dbReference>
<dbReference type="Proteomes" id="UP000602087">
    <property type="component" value="Unassembled WGS sequence"/>
</dbReference>
<proteinExistence type="predicted"/>
<name>A0A934I2V3_9MICO</name>
<feature type="domain" description="4'-phosphopantetheinyl transferase" evidence="4">
    <location>
        <begin position="111"/>
        <end position="195"/>
    </location>
</feature>
<dbReference type="GO" id="GO:0008897">
    <property type="term" value="F:holo-[acyl-carrier-protein] synthase activity"/>
    <property type="evidence" value="ECO:0007669"/>
    <property type="project" value="InterPro"/>
</dbReference>
<feature type="binding site" evidence="2">
    <location>
        <position position="115"/>
    </location>
    <ligand>
        <name>CoA</name>
        <dbReference type="ChEBI" id="CHEBI:57287"/>
    </ligand>
</feature>
<evidence type="ECO:0000259" key="5">
    <source>
        <dbReference type="Pfam" id="PF17837"/>
    </source>
</evidence>
<dbReference type="InterPro" id="IPR008278">
    <property type="entry name" value="4-PPantetheinyl_Trfase_dom"/>
</dbReference>
<dbReference type="InterPro" id="IPR041354">
    <property type="entry name" value="4PPT_N"/>
</dbReference>
<keyword evidence="1 6" id="KW-0808">Transferase</keyword>
<feature type="binding site" evidence="2">
    <location>
        <position position="49"/>
    </location>
    <ligand>
        <name>CoA</name>
        <dbReference type="ChEBI" id="CHEBI:57287"/>
    </ligand>
</feature>
<dbReference type="RefSeq" id="WP_198732770.1">
    <property type="nucleotide sequence ID" value="NZ_JAEINH010000003.1"/>
</dbReference>
<sequence length="256" mass="25915">MRSVQDLLAGLIPPGAAACASAATVAHEQGGPAALPEEAGLVGPELSPRRFQSLLARDCARTALARIGVRPVAIPRGPTGAPVWPDGVVGSLTHTTGLQAAVVGPRSVYAGLGIDVEPCHRLRPGVARTFAAPVELAGAAEVLGDAGPLAVFCAKEAAFKAWFPSTGAWMSMTDVTVAFTPDGTFDVRVRARGASPDRATVLVGGRAAVRDGFVVAVAERVSRVLDSSSLGTVFHPASAAGPSQDLRGADVPASAS</sequence>
<dbReference type="SUPFAM" id="SSF56214">
    <property type="entry name" value="4'-phosphopantetheinyl transferase"/>
    <property type="match status" value="1"/>
</dbReference>
<organism evidence="6 7">
    <name type="scientific">Sanguibacter suaedae</name>
    <dbReference type="NCBI Taxonomy" id="2795737"/>
    <lineage>
        <taxon>Bacteria</taxon>
        <taxon>Bacillati</taxon>
        <taxon>Actinomycetota</taxon>
        <taxon>Actinomycetes</taxon>
        <taxon>Micrococcales</taxon>
        <taxon>Sanguibacteraceae</taxon>
        <taxon>Sanguibacter</taxon>
    </lineage>
</organism>
<feature type="domain" description="4'-phosphopantetheinyl transferase N-terminal" evidence="5">
    <location>
        <begin position="48"/>
        <end position="103"/>
    </location>
</feature>
<dbReference type="Gene3D" id="3.90.470.20">
    <property type="entry name" value="4'-phosphopantetheinyl transferase domain"/>
    <property type="match status" value="1"/>
</dbReference>
<dbReference type="Pfam" id="PF01648">
    <property type="entry name" value="ACPS"/>
    <property type="match status" value="1"/>
</dbReference>
<keyword evidence="3" id="KW-0479">Metal-binding</keyword>
<evidence type="ECO:0000259" key="4">
    <source>
        <dbReference type="Pfam" id="PF01648"/>
    </source>
</evidence>
<keyword evidence="3" id="KW-0460">Magnesium</keyword>
<evidence type="ECO:0000313" key="7">
    <source>
        <dbReference type="Proteomes" id="UP000602087"/>
    </source>
</evidence>
<dbReference type="InterPro" id="IPR037143">
    <property type="entry name" value="4-PPantetheinyl_Trfase_dom_sf"/>
</dbReference>
<evidence type="ECO:0000313" key="6">
    <source>
        <dbReference type="EMBL" id="MBI9114198.1"/>
    </source>
</evidence>
<evidence type="ECO:0000256" key="1">
    <source>
        <dbReference type="ARBA" id="ARBA00022679"/>
    </source>
</evidence>
<dbReference type="EMBL" id="JAEINH010000003">
    <property type="protein sequence ID" value="MBI9114198.1"/>
    <property type="molecule type" value="Genomic_DNA"/>
</dbReference>
<dbReference type="PRINTS" id="PR01399">
    <property type="entry name" value="ENTSNTHTASED"/>
</dbReference>
<feature type="binding site" evidence="2">
    <location>
        <position position="160"/>
    </location>
    <ligand>
        <name>CoA</name>
        <dbReference type="ChEBI" id="CHEBI:57287"/>
    </ligand>
</feature>
<dbReference type="GO" id="GO:0009366">
    <property type="term" value="C:enterobactin synthetase complex"/>
    <property type="evidence" value="ECO:0007669"/>
    <property type="project" value="InterPro"/>
</dbReference>
<feature type="binding site" evidence="2">
    <location>
        <position position="57"/>
    </location>
    <ligand>
        <name>CoA</name>
        <dbReference type="ChEBI" id="CHEBI:57287"/>
    </ligand>
</feature>
<dbReference type="PANTHER" id="PTHR38096">
    <property type="entry name" value="ENTEROBACTIN SYNTHASE COMPONENT D"/>
    <property type="match status" value="1"/>
</dbReference>
<keyword evidence="7" id="KW-1185">Reference proteome</keyword>
<evidence type="ECO:0000256" key="3">
    <source>
        <dbReference type="PIRSR" id="PIRSR603542-2"/>
    </source>
</evidence>
<dbReference type="GO" id="GO:0000287">
    <property type="term" value="F:magnesium ion binding"/>
    <property type="evidence" value="ECO:0007669"/>
    <property type="project" value="InterPro"/>
</dbReference>